<keyword evidence="13 17" id="KW-0067">ATP-binding</keyword>
<dbReference type="Proteomes" id="UP001634394">
    <property type="component" value="Unassembled WGS sequence"/>
</dbReference>
<evidence type="ECO:0000256" key="1">
    <source>
        <dbReference type="ARBA" id="ARBA00001946"/>
    </source>
</evidence>
<evidence type="ECO:0000256" key="11">
    <source>
        <dbReference type="ARBA" id="ARBA00022777"/>
    </source>
</evidence>
<comment type="cofactor">
    <cofactor evidence="1">
        <name>Mg(2+)</name>
        <dbReference type="ChEBI" id="CHEBI:18420"/>
    </cofactor>
</comment>
<dbReference type="Pfam" id="PF00130">
    <property type="entry name" value="C1_1"/>
    <property type="match status" value="1"/>
</dbReference>
<dbReference type="SMART" id="SM00133">
    <property type="entry name" value="S_TK_X"/>
    <property type="match status" value="1"/>
</dbReference>
<dbReference type="Pfam" id="PF00780">
    <property type="entry name" value="CNH"/>
    <property type="match status" value="1"/>
</dbReference>
<sequence length="2328" mass="268835">MSSSDEEESLSERLGKLDVLLKKRLENQGASYEEDEFTANIDTLIDSFIVLYDECCHDNLRRKKTVSDFMKKYEETIKRIHQLRLKASDFEVKDVIGRGHFGEVQVVRDKATETVYAMKVLRKSETLAQHEISFFEEERDIMAKATSPWITKLHFAFQDKDNLYLVMEFHAGGDLLSLLSRHEDSLEEDMARFYLGEITLGINSLHLMGYVHRDIKPENILLDYQGHIKLADFGSAAKLSSDHLVSSQMPVGTPDYVSPELLTSMNNHHVKANYGVEVDWWSLGICMYEMLYGKLPFTDEGGSMVSTYANIMNYKNFLKFPANVTASPEAVDLITKLLTDKKDRLDYSGIKKHPFFKSFKWDSIQNEVAPFVPNLSSMDDTSNFDEFEKVKHAPNLDDFQTSRDFSGRDLPFIGFTYSKRNPRSKPSLCEEQETTEEGYSTCSSNISPKKSSETRQSGSVEVTLTVQIAEFQRMREKCKKLERTECDQKSVIAGLQHQLLERDEEMEKMKIETGALQKDLDNYIAKTNRLSQQLEKVYEEQQQRDWKAEKMISDINKMTHEAKQIEEDILKLQVEEMQEVISQMEEEKGNLLRKVTQRERQVDSYQEQLAATKKYAAELQIKLDKERRKSRDDQKRELVLLETREDLYKCQLEDKNQEVKELSKRIQDLEDLVDGYESQEKDYMEREQRLREKLAEKENSQEQDNKVELHVLVQTSSPKKDVKTTEKFKELEEMLEEYKRKEQTWQQREDELKDSVEKLKFDLMCQRQQQQLNVQSKEHLMEQVQLYQQEIREHRGRIQDLQESIKQCLSKEDKIKKKKAAEKRLKDLEDQVERFRDDKQNLLSENSKLKSELSEKQFKVSEQERTLSRLTSKLERVERQLSESREREIGLRMKRSETSDLRLKLAEGRAKDLMEEKISLEVKLATIERDLKQKIKKEVKQLGSSDSKEDLILWKSEKRELNEKLKNLQKENEELKKAEKDKSSLLEQLENLKEEVKEKTRLIGVNKQKDELQRKMDDQETKYKEMVNKLQESVGKVEDRLKSAENEKKELQIHIKELETKLIGSEDDKKELKKLRNKIEDLEIQVKSSEDRKEEIQRLNIKIEKLEHQLKNSEKDDFSKKPGQALLRQPSRFEDLENLKQEKCYLETKITSLQKQVECAQSRAKSVEDQAEEKVEGIQKELNKAKIELEKLKGLAQENEQLKEDKANLEKQLDSRTNEMIKEAKIITEKERAATFAEESLQKEKEKSGCVLSKLQEELQESNLALSEARSLLSATQRQEKSTREKLETEIRELKLRIFKSEGAKGAAEDEESKRQQESNEKDYEFSLFKSQNETMGRKIKELEEHISSLQREKGAALMEKQLLKSSQNQWEQNYQLEVKKVEKLRIICAELESQIKDLEALSVEHEKKEEEWTKIRLTYERAVDEREEELEGKCQRLQALQQARENSSEKFQAVRQQLQNATTQHKADLEKANKQIWEAKKEAQKANSQLSELENHNSKLQMIVETQKRTLDMENDENRRLKEEVSNILTENQDLRSNNLKLKQNLEEAMDKFELIFGEKVNLENFAEALQGLHFLEKYKFESTIGQQMKLIDYLQALWAESMAKKKKSGKLFGSGKNKDNTSPVLAIQLADLQAALELEKKRNAKLQEQLERIREENYQQANELLKLRGQIKEKLALEGTMTPNIKAAVHVLVQSPCGQVSTETLLTPSTRRSTKTLTIPVPQSQRMHHRIPHRFVTGLNTRATKCAVCLGSVPFVKQASKCQECAMVCHPKCVVSVPATCGLPTEYVQHFATIMGQQAQTKQYSPLAKDTAIHMQGWLKIPKTGKQSWERRWVVLENNILMLFLEETDANPVDTFDLNPPEMDVTVHSAVSVAELPNTATTDLLYILRLEHEPLTTCWPGRMLYLMAGDFPDKQKWVASLEAAIKNLQQKQERITRSKMQVTSVLELSGEKRQELNCSLILGQKLILLGAEEGLYATNNGKKPLVTKLQGFESVHQMKFIEALGLVVMICGKSRNVVIVEKKLIKIKLGQSDGEETARVHHTVLDNISCCTILDVGEWQNSVFICIGMTDRVIIMKYNPELRLFCVRKELSTSEPCSCICIAENFALVGTDKFYQINLEHPALLEFVDKRDNSLAFAAFGAAVHNSFPLAVVKVSPEGLPLEFLLCFHEFGVFVDSKGRRSRPADMKWSCLPLSFAYQEPFLYVTYFHSVQAITVPASKDETRGKQTSADLHSPRFLGIASVPGAVFVSSSSGTLTEMLQLCGNDGTAIEYQPPKDGKENRSSSHKYDTETFRSPKKSGTPHNRRRLSLTSLDNNSSSGSSSTDL</sequence>
<evidence type="ECO:0000256" key="3">
    <source>
        <dbReference type="ARBA" id="ARBA00012513"/>
    </source>
</evidence>
<feature type="domain" description="Protein kinase" evidence="21">
    <location>
        <begin position="90"/>
        <end position="356"/>
    </location>
</feature>
<evidence type="ECO:0000256" key="5">
    <source>
        <dbReference type="ARBA" id="ARBA00022527"/>
    </source>
</evidence>
<dbReference type="PROSITE" id="PS00107">
    <property type="entry name" value="PROTEIN_KINASE_ATP"/>
    <property type="match status" value="1"/>
</dbReference>
<evidence type="ECO:0000256" key="2">
    <source>
        <dbReference type="ARBA" id="ARBA00004496"/>
    </source>
</evidence>
<evidence type="ECO:0000256" key="16">
    <source>
        <dbReference type="ARBA" id="ARBA00048679"/>
    </source>
</evidence>
<evidence type="ECO:0000256" key="10">
    <source>
        <dbReference type="ARBA" id="ARBA00022771"/>
    </source>
</evidence>
<evidence type="ECO:0000256" key="8">
    <source>
        <dbReference type="ARBA" id="ARBA00022723"/>
    </source>
</evidence>
<evidence type="ECO:0000259" key="24">
    <source>
        <dbReference type="PROSITE" id="PS51285"/>
    </source>
</evidence>
<feature type="coiled-coil region" evidence="18">
    <location>
        <begin position="1631"/>
        <end position="1665"/>
    </location>
</feature>
<dbReference type="GO" id="GO:0005737">
    <property type="term" value="C:cytoplasm"/>
    <property type="evidence" value="ECO:0007669"/>
    <property type="project" value="UniProtKB-SubCell"/>
</dbReference>
<evidence type="ECO:0000256" key="18">
    <source>
        <dbReference type="SAM" id="Coils"/>
    </source>
</evidence>
<evidence type="ECO:0000259" key="23">
    <source>
        <dbReference type="PROSITE" id="PS50219"/>
    </source>
</evidence>
<keyword evidence="5" id="KW-0723">Serine/threonine-protein kinase</keyword>
<name>A0ABD3V8P3_SINWO</name>
<evidence type="ECO:0000259" key="22">
    <source>
        <dbReference type="PROSITE" id="PS50081"/>
    </source>
</evidence>
<dbReference type="EC" id="2.7.11.1" evidence="3"/>
<dbReference type="FunFam" id="2.30.29.30:FF:000081">
    <property type="entry name" value="Citron rho-interacting serine/threonine kinase"/>
    <property type="match status" value="1"/>
</dbReference>
<dbReference type="InterPro" id="IPR008271">
    <property type="entry name" value="Ser/Thr_kinase_AS"/>
</dbReference>
<feature type="domain" description="AGC-kinase C-terminal" evidence="24">
    <location>
        <begin position="357"/>
        <end position="427"/>
    </location>
</feature>
<keyword evidence="11" id="KW-0418">Kinase</keyword>
<dbReference type="Pfam" id="PF00433">
    <property type="entry name" value="Pkinase_C"/>
    <property type="match status" value="1"/>
</dbReference>
<dbReference type="Pfam" id="PF00169">
    <property type="entry name" value="PH"/>
    <property type="match status" value="1"/>
</dbReference>
<dbReference type="CDD" id="cd00821">
    <property type="entry name" value="PH"/>
    <property type="match status" value="1"/>
</dbReference>
<dbReference type="PROSITE" id="PS00479">
    <property type="entry name" value="ZF_DAG_PE_1"/>
    <property type="match status" value="1"/>
</dbReference>
<dbReference type="InterPro" id="IPR000719">
    <property type="entry name" value="Prot_kinase_dom"/>
</dbReference>
<evidence type="ECO:0000256" key="19">
    <source>
        <dbReference type="SAM" id="MobiDB-lite"/>
    </source>
</evidence>
<protein>
    <recommendedName>
        <fullName evidence="3">non-specific serine/threonine protein kinase</fullName>
        <ecNumber evidence="3">2.7.11.1</ecNumber>
    </recommendedName>
</protein>
<dbReference type="PROSITE" id="PS51285">
    <property type="entry name" value="AGC_KINASE_CTER"/>
    <property type="match status" value="1"/>
</dbReference>
<dbReference type="PANTHER" id="PTHR22988:SF71">
    <property type="entry name" value="CITRON RHO-INTERACTING KINASE"/>
    <property type="match status" value="1"/>
</dbReference>
<dbReference type="InterPro" id="IPR001180">
    <property type="entry name" value="CNH_dom"/>
</dbReference>
<feature type="compositionally biased region" description="Low complexity" evidence="19">
    <location>
        <begin position="2311"/>
        <end position="2328"/>
    </location>
</feature>
<evidence type="ECO:0000256" key="4">
    <source>
        <dbReference type="ARBA" id="ARBA00022490"/>
    </source>
</evidence>
<keyword evidence="7" id="KW-0808">Transferase</keyword>
<feature type="region of interest" description="Disordered" evidence="19">
    <location>
        <begin position="1303"/>
        <end position="1328"/>
    </location>
</feature>
<dbReference type="InterPro" id="IPR017892">
    <property type="entry name" value="Pkinase_C"/>
</dbReference>
<comment type="catalytic activity">
    <reaction evidence="15">
        <text>L-threonyl-[protein] + ATP = O-phospho-L-threonyl-[protein] + ADP + H(+)</text>
        <dbReference type="Rhea" id="RHEA:46608"/>
        <dbReference type="Rhea" id="RHEA-COMP:11060"/>
        <dbReference type="Rhea" id="RHEA-COMP:11605"/>
        <dbReference type="ChEBI" id="CHEBI:15378"/>
        <dbReference type="ChEBI" id="CHEBI:30013"/>
        <dbReference type="ChEBI" id="CHEBI:30616"/>
        <dbReference type="ChEBI" id="CHEBI:61977"/>
        <dbReference type="ChEBI" id="CHEBI:456216"/>
        <dbReference type="EC" id="2.7.11.1"/>
    </reaction>
</comment>
<dbReference type="InterPro" id="IPR000961">
    <property type="entry name" value="AGC-kinase_C"/>
</dbReference>
<evidence type="ECO:0000259" key="21">
    <source>
        <dbReference type="PROSITE" id="PS50011"/>
    </source>
</evidence>
<feature type="region of interest" description="Disordered" evidence="19">
    <location>
        <begin position="2270"/>
        <end position="2328"/>
    </location>
</feature>
<dbReference type="Gene3D" id="1.10.510.10">
    <property type="entry name" value="Transferase(Phosphotransferase) domain 1"/>
    <property type="match status" value="1"/>
</dbReference>
<comment type="subcellular location">
    <subcellularLocation>
        <location evidence="2">Cytoplasm</location>
    </subcellularLocation>
</comment>
<evidence type="ECO:0000256" key="15">
    <source>
        <dbReference type="ARBA" id="ARBA00047899"/>
    </source>
</evidence>
<dbReference type="PROSITE" id="PS50081">
    <property type="entry name" value="ZF_DAG_PE_2"/>
    <property type="match status" value="1"/>
</dbReference>
<comment type="catalytic activity">
    <reaction evidence="16">
        <text>L-seryl-[protein] + ATP = O-phospho-L-seryl-[protein] + ADP + H(+)</text>
        <dbReference type="Rhea" id="RHEA:17989"/>
        <dbReference type="Rhea" id="RHEA-COMP:9863"/>
        <dbReference type="Rhea" id="RHEA-COMP:11604"/>
        <dbReference type="ChEBI" id="CHEBI:15378"/>
        <dbReference type="ChEBI" id="CHEBI:29999"/>
        <dbReference type="ChEBI" id="CHEBI:30616"/>
        <dbReference type="ChEBI" id="CHEBI:83421"/>
        <dbReference type="ChEBI" id="CHEBI:456216"/>
        <dbReference type="EC" id="2.7.11.1"/>
    </reaction>
</comment>
<evidence type="ECO:0000259" key="20">
    <source>
        <dbReference type="PROSITE" id="PS50003"/>
    </source>
</evidence>
<feature type="domain" description="Phorbol-ester/DAG-type" evidence="22">
    <location>
        <begin position="1734"/>
        <end position="1783"/>
    </location>
</feature>
<feature type="compositionally biased region" description="Basic and acidic residues" evidence="19">
    <location>
        <begin position="1111"/>
        <end position="1120"/>
    </location>
</feature>
<keyword evidence="12" id="KW-0862">Zinc</keyword>
<dbReference type="SMART" id="SM00036">
    <property type="entry name" value="CNH"/>
    <property type="match status" value="1"/>
</dbReference>
<dbReference type="SMART" id="SM00233">
    <property type="entry name" value="PH"/>
    <property type="match status" value="1"/>
</dbReference>
<evidence type="ECO:0000256" key="13">
    <source>
        <dbReference type="ARBA" id="ARBA00022840"/>
    </source>
</evidence>
<feature type="coiled-coil region" evidence="18">
    <location>
        <begin position="1333"/>
        <end position="1553"/>
    </location>
</feature>
<evidence type="ECO:0000313" key="26">
    <source>
        <dbReference type="Proteomes" id="UP001634394"/>
    </source>
</evidence>
<feature type="region of interest" description="Disordered" evidence="19">
    <location>
        <begin position="677"/>
        <end position="702"/>
    </location>
</feature>
<proteinExistence type="predicted"/>
<evidence type="ECO:0000256" key="6">
    <source>
        <dbReference type="ARBA" id="ARBA00022553"/>
    </source>
</evidence>
<feature type="domain" description="PH" evidence="20">
    <location>
        <begin position="1814"/>
        <end position="1928"/>
    </location>
</feature>
<dbReference type="InterPro" id="IPR011009">
    <property type="entry name" value="Kinase-like_dom_sf"/>
</dbReference>
<dbReference type="Gene3D" id="2.30.29.30">
    <property type="entry name" value="Pleckstrin-homology domain (PH domain)/Phosphotyrosine-binding domain (PTB)"/>
    <property type="match status" value="1"/>
</dbReference>
<dbReference type="SUPFAM" id="SSF56112">
    <property type="entry name" value="Protein kinase-like (PK-like)"/>
    <property type="match status" value="1"/>
</dbReference>
<gene>
    <name evidence="25" type="ORF">ACJMK2_012090</name>
</gene>
<keyword evidence="4" id="KW-0963">Cytoplasm</keyword>
<feature type="compositionally biased region" description="Polar residues" evidence="19">
    <location>
        <begin position="437"/>
        <end position="458"/>
    </location>
</feature>
<comment type="caution">
    <text evidence="25">The sequence shown here is derived from an EMBL/GenBank/DDBJ whole genome shotgun (WGS) entry which is preliminary data.</text>
</comment>
<dbReference type="InterPro" id="IPR037708">
    <property type="entry name" value="CRIK_dom"/>
</dbReference>
<keyword evidence="8" id="KW-0479">Metal-binding</keyword>
<organism evidence="25 26">
    <name type="scientific">Sinanodonta woodiana</name>
    <name type="common">Chinese pond mussel</name>
    <name type="synonym">Anodonta woodiana</name>
    <dbReference type="NCBI Taxonomy" id="1069815"/>
    <lineage>
        <taxon>Eukaryota</taxon>
        <taxon>Metazoa</taxon>
        <taxon>Spiralia</taxon>
        <taxon>Lophotrochozoa</taxon>
        <taxon>Mollusca</taxon>
        <taxon>Bivalvia</taxon>
        <taxon>Autobranchia</taxon>
        <taxon>Heteroconchia</taxon>
        <taxon>Palaeoheterodonta</taxon>
        <taxon>Unionida</taxon>
        <taxon>Unionoidea</taxon>
        <taxon>Unionidae</taxon>
        <taxon>Unioninae</taxon>
        <taxon>Sinanodonta</taxon>
    </lineage>
</organism>
<evidence type="ECO:0000313" key="25">
    <source>
        <dbReference type="EMBL" id="KAL3857416.1"/>
    </source>
</evidence>
<keyword evidence="10" id="KW-0863">Zinc-finger</keyword>
<dbReference type="PROSITE" id="PS50003">
    <property type="entry name" value="PH_DOMAIN"/>
    <property type="match status" value="1"/>
</dbReference>
<feature type="binding site" evidence="17">
    <location>
        <position position="119"/>
    </location>
    <ligand>
        <name>ATP</name>
        <dbReference type="ChEBI" id="CHEBI:30616"/>
    </ligand>
</feature>
<dbReference type="PROSITE" id="PS50011">
    <property type="entry name" value="PROTEIN_KINASE_DOM"/>
    <property type="match status" value="1"/>
</dbReference>
<dbReference type="InterPro" id="IPR017441">
    <property type="entry name" value="Protein_kinase_ATP_BS"/>
</dbReference>
<dbReference type="CDD" id="cd05601">
    <property type="entry name" value="STKc_CRIK"/>
    <property type="match status" value="1"/>
</dbReference>
<dbReference type="CDD" id="cd20814">
    <property type="entry name" value="CRIK"/>
    <property type="match status" value="1"/>
</dbReference>
<feature type="region of interest" description="Disordered" evidence="19">
    <location>
        <begin position="1111"/>
        <end position="1132"/>
    </location>
</feature>
<evidence type="ECO:0000256" key="17">
    <source>
        <dbReference type="PROSITE-ProRule" id="PRU10141"/>
    </source>
</evidence>
<evidence type="ECO:0000256" key="7">
    <source>
        <dbReference type="ARBA" id="ARBA00022679"/>
    </source>
</evidence>
<dbReference type="FunFam" id="3.30.200.20:FF:000017">
    <property type="entry name" value="Non-specific serine/threonine protein kinase"/>
    <property type="match status" value="1"/>
</dbReference>
<dbReference type="InterPro" id="IPR050839">
    <property type="entry name" value="Rho-assoc_Ser/Thr_Kinase"/>
</dbReference>
<dbReference type="GO" id="GO:0008270">
    <property type="term" value="F:zinc ion binding"/>
    <property type="evidence" value="ECO:0007669"/>
    <property type="project" value="UniProtKB-KW"/>
</dbReference>
<feature type="compositionally biased region" description="Basic and acidic residues" evidence="19">
    <location>
        <begin position="678"/>
        <end position="702"/>
    </location>
</feature>
<feature type="compositionally biased region" description="Basic and acidic residues" evidence="19">
    <location>
        <begin position="2276"/>
        <end position="2296"/>
    </location>
</feature>
<keyword evidence="6" id="KW-0597">Phosphoprotein</keyword>
<dbReference type="PROSITE" id="PS00108">
    <property type="entry name" value="PROTEIN_KINASE_ST"/>
    <property type="match status" value="1"/>
</dbReference>
<dbReference type="InterPro" id="IPR002219">
    <property type="entry name" value="PKC_DAG/PE"/>
</dbReference>
<dbReference type="InterPro" id="IPR001849">
    <property type="entry name" value="PH_domain"/>
</dbReference>
<keyword evidence="14 18" id="KW-0175">Coiled coil</keyword>
<dbReference type="InterPro" id="IPR011993">
    <property type="entry name" value="PH-like_dom_sf"/>
</dbReference>
<evidence type="ECO:0000256" key="14">
    <source>
        <dbReference type="ARBA" id="ARBA00023054"/>
    </source>
</evidence>
<feature type="compositionally biased region" description="Basic and acidic residues" evidence="19">
    <location>
        <begin position="1312"/>
        <end position="1325"/>
    </location>
</feature>
<dbReference type="Pfam" id="PF00069">
    <property type="entry name" value="Pkinase"/>
    <property type="match status" value="1"/>
</dbReference>
<dbReference type="SMART" id="SM00109">
    <property type="entry name" value="C1"/>
    <property type="match status" value="1"/>
</dbReference>
<dbReference type="GO" id="GO:0004674">
    <property type="term" value="F:protein serine/threonine kinase activity"/>
    <property type="evidence" value="ECO:0007669"/>
    <property type="project" value="UniProtKB-KW"/>
</dbReference>
<dbReference type="SUPFAM" id="SSF57889">
    <property type="entry name" value="Cysteine-rich domain"/>
    <property type="match status" value="1"/>
</dbReference>
<keyword evidence="26" id="KW-1185">Reference proteome</keyword>
<dbReference type="FunFam" id="1.10.510.10:FF:000751">
    <property type="entry name" value="Non-specific serine/threonine protein kinase"/>
    <property type="match status" value="1"/>
</dbReference>
<evidence type="ECO:0000256" key="9">
    <source>
        <dbReference type="ARBA" id="ARBA00022741"/>
    </source>
</evidence>
<dbReference type="PROSITE" id="PS50219">
    <property type="entry name" value="CNH"/>
    <property type="match status" value="1"/>
</dbReference>
<evidence type="ECO:0000256" key="12">
    <source>
        <dbReference type="ARBA" id="ARBA00022833"/>
    </source>
</evidence>
<reference evidence="25 26" key="1">
    <citation type="submission" date="2024-11" db="EMBL/GenBank/DDBJ databases">
        <title>Chromosome-level genome assembly of the freshwater bivalve Anodonta woodiana.</title>
        <authorList>
            <person name="Chen X."/>
        </authorList>
    </citation>
    <scope>NUCLEOTIDE SEQUENCE [LARGE SCALE GENOMIC DNA]</scope>
    <source>
        <strain evidence="25">MN2024</strain>
        <tissue evidence="25">Gills</tissue>
    </source>
</reference>
<feature type="domain" description="CNH" evidence="23">
    <location>
        <begin position="1955"/>
        <end position="2247"/>
    </location>
</feature>
<dbReference type="Gene3D" id="3.30.200.20">
    <property type="entry name" value="Phosphorylase Kinase, domain 1"/>
    <property type="match status" value="1"/>
</dbReference>
<feature type="region of interest" description="Disordered" evidence="19">
    <location>
        <begin position="421"/>
        <end position="458"/>
    </location>
</feature>
<dbReference type="PANTHER" id="PTHR22988">
    <property type="entry name" value="MYOTONIC DYSTROPHY S/T KINASE-RELATED"/>
    <property type="match status" value="1"/>
</dbReference>
<dbReference type="EMBL" id="JBJQND010000013">
    <property type="protein sequence ID" value="KAL3857416.1"/>
    <property type="molecule type" value="Genomic_DNA"/>
</dbReference>
<dbReference type="Gene3D" id="3.30.60.20">
    <property type="match status" value="1"/>
</dbReference>
<dbReference type="SUPFAM" id="SSF50729">
    <property type="entry name" value="PH domain-like"/>
    <property type="match status" value="1"/>
</dbReference>
<dbReference type="GO" id="GO:0005524">
    <property type="term" value="F:ATP binding"/>
    <property type="evidence" value="ECO:0007669"/>
    <property type="project" value="UniProtKB-UniRule"/>
</dbReference>
<feature type="coiled-coil region" evidence="18">
    <location>
        <begin position="1916"/>
        <end position="1943"/>
    </location>
</feature>
<dbReference type="SMART" id="SM00220">
    <property type="entry name" value="S_TKc"/>
    <property type="match status" value="1"/>
</dbReference>
<keyword evidence="9 17" id="KW-0547">Nucleotide-binding</keyword>
<dbReference type="InterPro" id="IPR046349">
    <property type="entry name" value="C1-like_sf"/>
</dbReference>
<accession>A0ABD3V8P3</accession>